<proteinExistence type="predicted"/>
<evidence type="ECO:0000259" key="1">
    <source>
        <dbReference type="Pfam" id="PF13614"/>
    </source>
</evidence>
<dbReference type="PANTHER" id="PTHR13696:SF99">
    <property type="entry name" value="COBYRINIC ACID AC-DIAMIDE SYNTHASE"/>
    <property type="match status" value="1"/>
</dbReference>
<dbReference type="InterPro" id="IPR025669">
    <property type="entry name" value="AAA_dom"/>
</dbReference>
<reference evidence="2" key="3">
    <citation type="submission" date="2020-02" db="EMBL/GenBank/DDBJ databases">
        <authorList>
            <person name="Sarangi A.N."/>
            <person name="Ghosh S."/>
            <person name="Mukherjee M."/>
            <person name="Tripathy S."/>
        </authorList>
    </citation>
    <scope>NUCLEOTIDE SEQUENCE</scope>
    <source>
        <strain evidence="2">BDU141951</strain>
    </source>
</reference>
<gene>
    <name evidence="2" type="ORF">QQ91_019595</name>
</gene>
<evidence type="ECO:0000313" key="2">
    <source>
        <dbReference type="EMBL" id="NEV69304.1"/>
    </source>
</evidence>
<comment type="caution">
    <text evidence="2">The sequence shown here is derived from an EMBL/GenBank/DDBJ whole genome shotgun (WGS) entry which is preliminary data.</text>
</comment>
<dbReference type="PANTHER" id="PTHR13696">
    <property type="entry name" value="P-LOOP CONTAINING NUCLEOSIDE TRIPHOSPHATE HYDROLASE"/>
    <property type="match status" value="1"/>
</dbReference>
<dbReference type="AlphaFoldDB" id="A0A0C1YJA2"/>
<name>A0A0C1YJA2_9CYAN</name>
<dbReference type="InterPro" id="IPR027417">
    <property type="entry name" value="P-loop_NTPase"/>
</dbReference>
<dbReference type="InterPro" id="IPR050678">
    <property type="entry name" value="DNA_Partitioning_ATPase"/>
</dbReference>
<dbReference type="SUPFAM" id="SSF52540">
    <property type="entry name" value="P-loop containing nucleoside triphosphate hydrolases"/>
    <property type="match status" value="1"/>
</dbReference>
<sequence>MQITAVINYKGGVGKTSVTANLAAELAWLGYRVLLLDMDAQASLTFSFIKPEIWQKSYADSKTIKRWFDAIAQQESFPLNSLVITPEIANSKISESGNGGRLDLIASNLGLINVDLELATQLGGATLNQTKLNYLKVHRRLAEGLAEISNNSYDFVLIDCPPNFNIVTKNAIVSSDNILIPAKPDYLSTLGIDYLIKSVNTLVEEYNEFSEVGDSLDVPLINPKILGVVFTMVEIRSGDAISALRPFIRQTEKLGLPVFEQRLRENKTMYADAPQYGVPVVLNRYSSSTHKDVAQELETFASQFIEKSGLRRK</sequence>
<accession>A0A0C1YJA2</accession>
<dbReference type="Gene3D" id="3.40.50.300">
    <property type="entry name" value="P-loop containing nucleotide triphosphate hydrolases"/>
    <property type="match status" value="1"/>
</dbReference>
<dbReference type="Pfam" id="PF13614">
    <property type="entry name" value="AAA_31"/>
    <property type="match status" value="1"/>
</dbReference>
<reference evidence="2" key="1">
    <citation type="submission" date="2014-11" db="EMBL/GenBank/DDBJ databases">
        <authorList>
            <person name="Malar M.C."/>
            <person name="Sen D."/>
            <person name="Tripathy S."/>
        </authorList>
    </citation>
    <scope>NUCLEOTIDE SEQUENCE</scope>
    <source>
        <strain evidence="2">BDU141951</strain>
    </source>
</reference>
<protein>
    <submittedName>
        <fullName evidence="2">AAA family ATPase</fullName>
    </submittedName>
</protein>
<reference evidence="2" key="2">
    <citation type="journal article" date="2015" name="Genome Announc.">
        <title>Draft Genome Sequence of Filamentous Marine Cyanobacterium Lyngbya confervoides Strain BDU141951.</title>
        <authorList>
            <person name="Chandrababunaidu M.M."/>
            <person name="Sen D."/>
            <person name="Tripathy S."/>
        </authorList>
    </citation>
    <scope>NUCLEOTIDE SEQUENCE</scope>
    <source>
        <strain evidence="2">BDU141951</strain>
    </source>
</reference>
<dbReference type="EMBL" id="JTHE02000003">
    <property type="protein sequence ID" value="NEV69304.1"/>
    <property type="molecule type" value="Genomic_DNA"/>
</dbReference>
<feature type="domain" description="AAA" evidence="1">
    <location>
        <begin position="1"/>
        <end position="208"/>
    </location>
</feature>
<dbReference type="CDD" id="cd02042">
    <property type="entry name" value="ParAB_family"/>
    <property type="match status" value="1"/>
</dbReference>
<organism evidence="2">
    <name type="scientific">Lyngbya confervoides BDU141951</name>
    <dbReference type="NCBI Taxonomy" id="1574623"/>
    <lineage>
        <taxon>Bacteria</taxon>
        <taxon>Bacillati</taxon>
        <taxon>Cyanobacteriota</taxon>
        <taxon>Cyanophyceae</taxon>
        <taxon>Oscillatoriophycideae</taxon>
        <taxon>Oscillatoriales</taxon>
        <taxon>Microcoleaceae</taxon>
        <taxon>Lyngbya</taxon>
    </lineage>
</organism>